<organism evidence="3">
    <name type="scientific">Schizophyllum commune (strain H4-8 / FGSC 9210)</name>
    <name type="common">Split gill fungus</name>
    <dbReference type="NCBI Taxonomy" id="578458"/>
    <lineage>
        <taxon>Eukaryota</taxon>
        <taxon>Fungi</taxon>
        <taxon>Dikarya</taxon>
        <taxon>Basidiomycota</taxon>
        <taxon>Agaricomycotina</taxon>
        <taxon>Agaricomycetes</taxon>
        <taxon>Agaricomycetidae</taxon>
        <taxon>Agaricales</taxon>
        <taxon>Schizophyllaceae</taxon>
        <taxon>Schizophyllum</taxon>
    </lineage>
</organism>
<reference evidence="2 3" key="1">
    <citation type="journal article" date="2010" name="Nat. Biotechnol.">
        <title>Genome sequence of the model mushroom Schizophyllum commune.</title>
        <authorList>
            <person name="Ohm R.A."/>
            <person name="de Jong J.F."/>
            <person name="Lugones L.G."/>
            <person name="Aerts A."/>
            <person name="Kothe E."/>
            <person name="Stajich J.E."/>
            <person name="de Vries R.P."/>
            <person name="Record E."/>
            <person name="Levasseur A."/>
            <person name="Baker S.E."/>
            <person name="Bartholomew K.A."/>
            <person name="Coutinho P.M."/>
            <person name="Erdmann S."/>
            <person name="Fowler T.J."/>
            <person name="Gathman A.C."/>
            <person name="Lombard V."/>
            <person name="Henrissat B."/>
            <person name="Knabe N."/>
            <person name="Kuees U."/>
            <person name="Lilly W.W."/>
            <person name="Lindquist E."/>
            <person name="Lucas S."/>
            <person name="Magnuson J.K."/>
            <person name="Piumi F."/>
            <person name="Raudaskoski M."/>
            <person name="Salamov A."/>
            <person name="Schmutz J."/>
            <person name="Schwarze F.W.M.R."/>
            <person name="vanKuyk P.A."/>
            <person name="Horton J.S."/>
            <person name="Grigoriev I.V."/>
            <person name="Woesten H.A.B."/>
        </authorList>
    </citation>
    <scope>NUCLEOTIDE SEQUENCE [LARGE SCALE GENOMIC DNA]</scope>
    <source>
        <strain evidence="3">H4-8 / FGSC 9210</strain>
    </source>
</reference>
<accession>D8PZT2</accession>
<sequence>MRMRKLGRSDGHSVLFLASSEIQGRIRDCIREEKAQLESSDVLIWTIHETIRQTTESGALWANQGLNFDARQSGWEAFEASGRVNHAALARVLREPEAHPLKELYGPRDVTPSSADMGQQTARQREIYRRCEEFGFAVSRSSRLLEEQERELAHEKETEREVQRAPPAKPKPHAVDPALKSLVKTGTSTFLRFSTLHDCLAVTSVYNAIRSTSTRFFQKGRHILATKDFVETIVLSPAAHNQKDGFIRPVQWIISTRNFPDVLLLVSPFEANEIISNIRQSPDVRLHLYAPRVSRNTRAFDDLTFLITPSPAATSCLPPTNATIHELNFFAGNLFLRNEAAYREVCQLLGLYLGEIPDALKGKVGVDGFVSQPADRAALGVVACLFEKSPSAVLRALMDLRRKGQGFLLTHIGQMLYGNEVGSDEF</sequence>
<protein>
    <submittedName>
        <fullName evidence="2">Uncharacterized protein</fullName>
    </submittedName>
</protein>
<keyword evidence="3" id="KW-1185">Reference proteome</keyword>
<dbReference type="Proteomes" id="UP000007431">
    <property type="component" value="Unassembled WGS sequence"/>
</dbReference>
<dbReference type="eggNOG" id="ENOG502QUFK">
    <property type="taxonomic scope" value="Eukaryota"/>
</dbReference>
<dbReference type="AlphaFoldDB" id="D8PZT2"/>
<evidence type="ECO:0000313" key="2">
    <source>
        <dbReference type="EMBL" id="EFI99496.1"/>
    </source>
</evidence>
<dbReference type="OMA" id="DISKTHW"/>
<evidence type="ECO:0000256" key="1">
    <source>
        <dbReference type="SAM" id="MobiDB-lite"/>
    </source>
</evidence>
<proteinExistence type="predicted"/>
<feature type="region of interest" description="Disordered" evidence="1">
    <location>
        <begin position="147"/>
        <end position="176"/>
    </location>
</feature>
<dbReference type="OrthoDB" id="3182339at2759"/>
<evidence type="ECO:0000313" key="3">
    <source>
        <dbReference type="Proteomes" id="UP000007431"/>
    </source>
</evidence>
<dbReference type="STRING" id="578458.D8PZT2"/>
<dbReference type="VEuPathDB" id="FungiDB:SCHCODRAFT_01150513"/>
<dbReference type="EMBL" id="GL377304">
    <property type="protein sequence ID" value="EFI99496.1"/>
    <property type="molecule type" value="Genomic_DNA"/>
</dbReference>
<gene>
    <name evidence="2" type="ORF">SCHCODRAFT_256485</name>
</gene>
<dbReference type="GeneID" id="9586380"/>
<dbReference type="HOGENOM" id="CLU_007076_0_0_1"/>
<name>D8PZT2_SCHCM</name>
<feature type="compositionally biased region" description="Basic and acidic residues" evidence="1">
    <location>
        <begin position="147"/>
        <end position="163"/>
    </location>
</feature>
<dbReference type="KEGG" id="scm:SCHCO_01150513"/>
<dbReference type="InParanoid" id="D8PZT2"/>